<evidence type="ECO:0000256" key="1">
    <source>
        <dbReference type="ARBA" id="ARBA00004123"/>
    </source>
</evidence>
<comment type="caution">
    <text evidence="10">The sequence shown here is derived from an EMBL/GenBank/DDBJ whole genome shotgun (WGS) entry which is preliminary data.</text>
</comment>
<evidence type="ECO:0000256" key="6">
    <source>
        <dbReference type="ARBA" id="ARBA00023242"/>
    </source>
</evidence>
<reference evidence="10" key="1">
    <citation type="submission" date="2023-11" db="EMBL/GenBank/DDBJ databases">
        <title>Genome assemblies of two species of porcelain crab, Petrolisthes cinctipes and Petrolisthes manimaculis (Anomura: Porcellanidae).</title>
        <authorList>
            <person name="Angst P."/>
        </authorList>
    </citation>
    <scope>NUCLEOTIDE SEQUENCE</scope>
    <source>
        <strain evidence="10">PB745_02</strain>
        <tissue evidence="10">Gill</tissue>
    </source>
</reference>
<keyword evidence="4 7" id="KW-0863">Zinc-finger</keyword>
<comment type="subcellular location">
    <subcellularLocation>
        <location evidence="1">Nucleus</location>
    </subcellularLocation>
</comment>
<evidence type="ECO:0000256" key="8">
    <source>
        <dbReference type="SAM" id="MobiDB-lite"/>
    </source>
</evidence>
<dbReference type="InterPro" id="IPR014898">
    <property type="entry name" value="Znf_C2H2_LYAR"/>
</dbReference>
<dbReference type="Proteomes" id="UP001292094">
    <property type="component" value="Unassembled WGS sequence"/>
</dbReference>
<dbReference type="GO" id="GO:0008270">
    <property type="term" value="F:zinc ion binding"/>
    <property type="evidence" value="ECO:0007669"/>
    <property type="project" value="UniProtKB-KW"/>
</dbReference>
<protein>
    <recommendedName>
        <fullName evidence="9">Zinc finger C2H2 LYAR-type domain-containing protein</fullName>
    </recommendedName>
</protein>
<sequence length="447" mass="51104">MVVFVCSACGDSLKKNKVENHWNGRCGSTKRVSCMDCSKDFNGMEFAAHFKCITENEKYGGSGYVAKENKGEKKQEEWMSLITEQVTNQQNMDPKLKKLLEVLTSGTYTNIPRKRKPFLNFIKNSTTFRDSELGIRAWEIFEPATKRNQSDKNKNQVNGTNKGSDNDGKKTKEEKKKAATNGNTVEQAEEKPKLNKEANDNDEKIAEQEEVVAATNGNKVELPEEKEEMSERKQKKKRRKEKNIEAQNTPQQKRELEEENDMPKKKGKKMKKHQEIKDQIEMETAEANEEEGMEAKTEVVEEAKTEVGEEAKTEVGEKTKKNKKKRKRQEGNLNGTEITEEKQDAKKLKTNSNEDENMTFGSLFDWNTTIKNVLKEGPEEGMKAGKLQKKTLALYFSKDDKAELTKPEKGKLKSFLSRCIHKKNDNYSRCSGDLIKLKVNTTDIVTE</sequence>
<evidence type="ECO:0000313" key="11">
    <source>
        <dbReference type="Proteomes" id="UP001292094"/>
    </source>
</evidence>
<dbReference type="Gene3D" id="3.30.1490.490">
    <property type="match status" value="1"/>
</dbReference>
<feature type="compositionally biased region" description="Basic and acidic residues" evidence="8">
    <location>
        <begin position="252"/>
        <end position="264"/>
    </location>
</feature>
<evidence type="ECO:0000256" key="2">
    <source>
        <dbReference type="ARBA" id="ARBA00022723"/>
    </source>
</evidence>
<evidence type="ECO:0000256" key="4">
    <source>
        <dbReference type="ARBA" id="ARBA00022771"/>
    </source>
</evidence>
<organism evidence="10 11">
    <name type="scientific">Petrolisthes manimaculis</name>
    <dbReference type="NCBI Taxonomy" id="1843537"/>
    <lineage>
        <taxon>Eukaryota</taxon>
        <taxon>Metazoa</taxon>
        <taxon>Ecdysozoa</taxon>
        <taxon>Arthropoda</taxon>
        <taxon>Crustacea</taxon>
        <taxon>Multicrustacea</taxon>
        <taxon>Malacostraca</taxon>
        <taxon>Eumalacostraca</taxon>
        <taxon>Eucarida</taxon>
        <taxon>Decapoda</taxon>
        <taxon>Pleocyemata</taxon>
        <taxon>Anomura</taxon>
        <taxon>Galatheoidea</taxon>
        <taxon>Porcellanidae</taxon>
        <taxon>Petrolisthes</taxon>
    </lineage>
</organism>
<evidence type="ECO:0000256" key="7">
    <source>
        <dbReference type="PROSITE-ProRule" id="PRU01145"/>
    </source>
</evidence>
<dbReference type="PANTHER" id="PTHR13100:SF10">
    <property type="entry name" value="CELL GROWTH-REGULATING NUCLEOLAR PROTEIN"/>
    <property type="match status" value="1"/>
</dbReference>
<feature type="compositionally biased region" description="Basic and acidic residues" evidence="8">
    <location>
        <begin position="293"/>
        <end position="319"/>
    </location>
</feature>
<feature type="compositionally biased region" description="Acidic residues" evidence="8">
    <location>
        <begin position="281"/>
        <end position="292"/>
    </location>
</feature>
<dbReference type="InterPro" id="IPR039999">
    <property type="entry name" value="LYAR"/>
</dbReference>
<evidence type="ECO:0000256" key="5">
    <source>
        <dbReference type="ARBA" id="ARBA00022833"/>
    </source>
</evidence>
<accession>A0AAE1QGC1</accession>
<keyword evidence="5" id="KW-0862">Zinc</keyword>
<dbReference type="GO" id="GO:0003677">
    <property type="term" value="F:DNA binding"/>
    <property type="evidence" value="ECO:0007669"/>
    <property type="project" value="InterPro"/>
</dbReference>
<dbReference type="EMBL" id="JAWZYT010000259">
    <property type="protein sequence ID" value="KAK4325883.1"/>
    <property type="molecule type" value="Genomic_DNA"/>
</dbReference>
<dbReference type="GO" id="GO:0000122">
    <property type="term" value="P:negative regulation of transcription by RNA polymerase II"/>
    <property type="evidence" value="ECO:0007669"/>
    <property type="project" value="TreeGrafter"/>
</dbReference>
<keyword evidence="3" id="KW-0677">Repeat</keyword>
<feature type="region of interest" description="Disordered" evidence="8">
    <location>
        <begin position="146"/>
        <end position="360"/>
    </location>
</feature>
<dbReference type="GO" id="GO:0005730">
    <property type="term" value="C:nucleolus"/>
    <property type="evidence" value="ECO:0007669"/>
    <property type="project" value="TreeGrafter"/>
</dbReference>
<evidence type="ECO:0000256" key="3">
    <source>
        <dbReference type="ARBA" id="ARBA00022737"/>
    </source>
</evidence>
<proteinExistence type="predicted"/>
<gene>
    <name evidence="10" type="ORF">Pmani_003542</name>
</gene>
<keyword evidence="2" id="KW-0479">Metal-binding</keyword>
<feature type="domain" description="Zinc finger C2H2 LYAR-type" evidence="9">
    <location>
        <begin position="32"/>
        <end position="59"/>
    </location>
</feature>
<dbReference type="PANTHER" id="PTHR13100">
    <property type="entry name" value="CELL GROWTH-REGULATING NUCLEOLAR PROTEIN LYAR"/>
    <property type="match status" value="1"/>
</dbReference>
<keyword evidence="6" id="KW-0539">Nucleus</keyword>
<dbReference type="GO" id="GO:0006364">
    <property type="term" value="P:rRNA processing"/>
    <property type="evidence" value="ECO:0007669"/>
    <property type="project" value="TreeGrafter"/>
</dbReference>
<dbReference type="FunFam" id="3.30.1490.490:FF:000001">
    <property type="entry name" value="cell growth-regulating nucleolar protein-like"/>
    <property type="match status" value="1"/>
</dbReference>
<dbReference type="PROSITE" id="PS51804">
    <property type="entry name" value="ZF_C2HC_LYAR"/>
    <property type="match status" value="1"/>
</dbReference>
<evidence type="ECO:0000259" key="9">
    <source>
        <dbReference type="Pfam" id="PF08790"/>
    </source>
</evidence>
<evidence type="ECO:0000313" key="10">
    <source>
        <dbReference type="EMBL" id="KAK4325883.1"/>
    </source>
</evidence>
<dbReference type="InterPro" id="IPR036236">
    <property type="entry name" value="Znf_C2H2_sf"/>
</dbReference>
<feature type="compositionally biased region" description="Basic and acidic residues" evidence="8">
    <location>
        <begin position="188"/>
        <end position="207"/>
    </location>
</feature>
<dbReference type="AlphaFoldDB" id="A0AAE1QGC1"/>
<dbReference type="Pfam" id="PF08790">
    <property type="entry name" value="zf-LYAR"/>
    <property type="match status" value="1"/>
</dbReference>
<feature type="compositionally biased region" description="Basic and acidic residues" evidence="8">
    <location>
        <begin position="164"/>
        <end position="177"/>
    </location>
</feature>
<keyword evidence="11" id="KW-1185">Reference proteome</keyword>
<name>A0AAE1QGC1_9EUCA</name>
<dbReference type="SUPFAM" id="SSF57667">
    <property type="entry name" value="beta-beta-alpha zinc fingers"/>
    <property type="match status" value="2"/>
</dbReference>